<sequence length="154" mass="16832">MWNSWKGLMLRGEAILMITVIMVGAGRGAECDENINFIPRSSKDCNRPGLDSALWNVAAVPSYAVNWAHHQGTTADLETGIFGEALQRTGGPPGENVYSADWAEADVVIETSVIDEREVEVFESNACAPNRLCRHYIQFSSRIQSVVHPLAAAD</sequence>
<feature type="signal peptide" evidence="1">
    <location>
        <begin position="1"/>
        <end position="28"/>
    </location>
</feature>
<dbReference type="EMBL" id="LVLJ01001367">
    <property type="protein sequence ID" value="OAE30116.1"/>
    <property type="molecule type" value="Genomic_DNA"/>
</dbReference>
<name>A0A176WDC0_MARPO</name>
<keyword evidence="1" id="KW-0732">Signal</keyword>
<dbReference type="AlphaFoldDB" id="A0A176WDC0"/>
<protein>
    <submittedName>
        <fullName evidence="2">Uncharacterized protein</fullName>
    </submittedName>
</protein>
<proteinExistence type="predicted"/>
<keyword evidence="3" id="KW-1185">Reference proteome</keyword>
<dbReference type="Proteomes" id="UP000077202">
    <property type="component" value="Unassembled WGS sequence"/>
</dbReference>
<gene>
    <name evidence="2" type="ORF">AXG93_1112s1340</name>
</gene>
<organism evidence="2 3">
    <name type="scientific">Marchantia polymorpha subsp. ruderalis</name>
    <dbReference type="NCBI Taxonomy" id="1480154"/>
    <lineage>
        <taxon>Eukaryota</taxon>
        <taxon>Viridiplantae</taxon>
        <taxon>Streptophyta</taxon>
        <taxon>Embryophyta</taxon>
        <taxon>Marchantiophyta</taxon>
        <taxon>Marchantiopsida</taxon>
        <taxon>Marchantiidae</taxon>
        <taxon>Marchantiales</taxon>
        <taxon>Marchantiaceae</taxon>
        <taxon>Marchantia</taxon>
    </lineage>
</organism>
<comment type="caution">
    <text evidence="2">The sequence shown here is derived from an EMBL/GenBank/DDBJ whole genome shotgun (WGS) entry which is preliminary data.</text>
</comment>
<feature type="chain" id="PRO_5008052410" evidence="1">
    <location>
        <begin position="29"/>
        <end position="154"/>
    </location>
</feature>
<evidence type="ECO:0000313" key="3">
    <source>
        <dbReference type="Proteomes" id="UP000077202"/>
    </source>
</evidence>
<evidence type="ECO:0000313" key="2">
    <source>
        <dbReference type="EMBL" id="OAE30116.1"/>
    </source>
</evidence>
<evidence type="ECO:0000256" key="1">
    <source>
        <dbReference type="SAM" id="SignalP"/>
    </source>
</evidence>
<accession>A0A176WDC0</accession>
<reference evidence="2" key="1">
    <citation type="submission" date="2016-03" db="EMBL/GenBank/DDBJ databases">
        <title>Mechanisms controlling the formation of the plant cell surface in tip-growing cells are functionally conserved among land plants.</title>
        <authorList>
            <person name="Honkanen S."/>
            <person name="Jones V.A."/>
            <person name="Morieri G."/>
            <person name="Champion C."/>
            <person name="Hetherington A.J."/>
            <person name="Kelly S."/>
            <person name="Saint-Marcoux D."/>
            <person name="Proust H."/>
            <person name="Prescott H."/>
            <person name="Dolan L."/>
        </authorList>
    </citation>
    <scope>NUCLEOTIDE SEQUENCE [LARGE SCALE GENOMIC DNA]</scope>
    <source>
        <tissue evidence="2">Whole gametophyte</tissue>
    </source>
</reference>